<proteinExistence type="predicted"/>
<keyword evidence="2 4" id="KW-0863">Zinc-finger</keyword>
<dbReference type="AlphaFoldDB" id="A0AAN8R4A2"/>
<organism evidence="8 9">
    <name type="scientific">Coregonus suidteri</name>
    <dbReference type="NCBI Taxonomy" id="861788"/>
    <lineage>
        <taxon>Eukaryota</taxon>
        <taxon>Metazoa</taxon>
        <taxon>Chordata</taxon>
        <taxon>Craniata</taxon>
        <taxon>Vertebrata</taxon>
        <taxon>Euteleostomi</taxon>
        <taxon>Actinopterygii</taxon>
        <taxon>Neopterygii</taxon>
        <taxon>Teleostei</taxon>
        <taxon>Protacanthopterygii</taxon>
        <taxon>Salmoniformes</taxon>
        <taxon>Salmonidae</taxon>
        <taxon>Coregoninae</taxon>
        <taxon>Coregonus</taxon>
    </lineage>
</organism>
<reference evidence="8 9" key="1">
    <citation type="submission" date="2021-04" db="EMBL/GenBank/DDBJ databases">
        <authorList>
            <person name="De Guttry C."/>
            <person name="Zahm M."/>
            <person name="Klopp C."/>
            <person name="Cabau C."/>
            <person name="Louis A."/>
            <person name="Berthelot C."/>
            <person name="Parey E."/>
            <person name="Roest Crollius H."/>
            <person name="Montfort J."/>
            <person name="Robinson-Rechavi M."/>
            <person name="Bucao C."/>
            <person name="Bouchez O."/>
            <person name="Gislard M."/>
            <person name="Lluch J."/>
            <person name="Milhes M."/>
            <person name="Lampietro C."/>
            <person name="Lopez Roques C."/>
            <person name="Donnadieu C."/>
            <person name="Braasch I."/>
            <person name="Desvignes T."/>
            <person name="Postlethwait J."/>
            <person name="Bobe J."/>
            <person name="Wedekind C."/>
            <person name="Guiguen Y."/>
        </authorList>
    </citation>
    <scope>NUCLEOTIDE SEQUENCE [LARGE SCALE GENOMIC DNA]</scope>
    <source>
        <strain evidence="8">Cs_M1</strain>
        <tissue evidence="8">Blood</tissue>
    </source>
</reference>
<gene>
    <name evidence="8" type="ORF">J4Q44_G00039180</name>
</gene>
<evidence type="ECO:0000256" key="1">
    <source>
        <dbReference type="ARBA" id="ARBA00022723"/>
    </source>
</evidence>
<feature type="domain" description="Fibronectin type-III" evidence="7">
    <location>
        <begin position="319"/>
        <end position="408"/>
    </location>
</feature>
<dbReference type="InterPro" id="IPR000315">
    <property type="entry name" value="Znf_B-box"/>
</dbReference>
<dbReference type="InterPro" id="IPR003961">
    <property type="entry name" value="FN3_dom"/>
</dbReference>
<protein>
    <submittedName>
        <fullName evidence="8">Uncharacterized protein</fullName>
    </submittedName>
</protein>
<dbReference type="Proteomes" id="UP001356427">
    <property type="component" value="Unassembled WGS sequence"/>
</dbReference>
<dbReference type="InterPro" id="IPR051051">
    <property type="entry name" value="E3_ubiq-ligase_TRIM/RNF"/>
</dbReference>
<keyword evidence="9" id="KW-1185">Reference proteome</keyword>
<feature type="compositionally biased region" description="Basic and acidic residues" evidence="5">
    <location>
        <begin position="13"/>
        <end position="41"/>
    </location>
</feature>
<dbReference type="GO" id="GO:0008270">
    <property type="term" value="F:zinc ion binding"/>
    <property type="evidence" value="ECO:0007669"/>
    <property type="project" value="UniProtKB-KW"/>
</dbReference>
<evidence type="ECO:0000256" key="4">
    <source>
        <dbReference type="PROSITE-ProRule" id="PRU00024"/>
    </source>
</evidence>
<sequence>MSYHQGAEGGAIPKERHKDGSTNKDLEETMDPKSVHTERRNSPTPSCDSLKSDRSMELPNSFKGNFTQDERCSYLEKTSSFGSNLNMSCESDLSLGLTYFIKEGDHEPGIQPVEVPCDICSEVQAVKFCQTCSVSYCETHIRQHYTVPKLQRHTLVEVTGDLEERLCQHDYSPLEVFCRTDQMLICSQCAETNHKGHDTVFYNREQAGRQVFEEEHHQSQNLVDELLPPGEIQFLSVTLDSVSLSWGSPEGLTGPQRFRVTWGCEGQTTSSLRVKGGYRLEISGLKPGEKYQFNVVTEGDDGRQSRLVSASVITVVPSPRQLKVDQIGATSFTLHWSKAEGMEQTPQRFLISHCCHGTEPSTDITEDCNKTLFDLEPNNQYTVSVSTVLTNGEQSKPVFSTICTSKENKNGRETSGIL</sequence>
<dbReference type="PANTHER" id="PTHR25465">
    <property type="entry name" value="B-BOX DOMAIN CONTAINING"/>
    <property type="match status" value="1"/>
</dbReference>
<dbReference type="CDD" id="cd19802">
    <property type="entry name" value="Bbox1_TRIM8-like"/>
    <property type="match status" value="1"/>
</dbReference>
<evidence type="ECO:0000313" key="9">
    <source>
        <dbReference type="Proteomes" id="UP001356427"/>
    </source>
</evidence>
<dbReference type="InterPro" id="IPR013783">
    <property type="entry name" value="Ig-like_fold"/>
</dbReference>
<dbReference type="InterPro" id="IPR036116">
    <property type="entry name" value="FN3_sf"/>
</dbReference>
<dbReference type="Gene3D" id="4.10.830.40">
    <property type="match status" value="1"/>
</dbReference>
<dbReference type="SUPFAM" id="SSF57845">
    <property type="entry name" value="B-box zinc-binding domain"/>
    <property type="match status" value="1"/>
</dbReference>
<feature type="domain" description="Fibronectin type-III" evidence="7">
    <location>
        <begin position="228"/>
        <end position="318"/>
    </location>
</feature>
<name>A0AAN8R4A2_9TELE</name>
<evidence type="ECO:0000256" key="3">
    <source>
        <dbReference type="ARBA" id="ARBA00022833"/>
    </source>
</evidence>
<accession>A0AAN8R4A2</accession>
<comment type="caution">
    <text evidence="8">The sequence shown here is derived from an EMBL/GenBank/DDBJ whole genome shotgun (WGS) entry which is preliminary data.</text>
</comment>
<evidence type="ECO:0000259" key="6">
    <source>
        <dbReference type="PROSITE" id="PS50119"/>
    </source>
</evidence>
<keyword evidence="3" id="KW-0862">Zinc</keyword>
<dbReference type="PROSITE" id="PS50853">
    <property type="entry name" value="FN3"/>
    <property type="match status" value="2"/>
</dbReference>
<dbReference type="Gene3D" id="3.30.160.60">
    <property type="entry name" value="Classic Zinc Finger"/>
    <property type="match status" value="1"/>
</dbReference>
<evidence type="ECO:0000256" key="2">
    <source>
        <dbReference type="ARBA" id="ARBA00022771"/>
    </source>
</evidence>
<dbReference type="PANTHER" id="PTHR25465:SF5">
    <property type="entry name" value="E3 UBIQUITIN_ISG15 LIGASE TRIM25-RELATED"/>
    <property type="match status" value="1"/>
</dbReference>
<dbReference type="Pfam" id="PF00041">
    <property type="entry name" value="fn3"/>
    <property type="match status" value="2"/>
</dbReference>
<dbReference type="EMBL" id="JAGTTL010000003">
    <property type="protein sequence ID" value="KAK6324576.1"/>
    <property type="molecule type" value="Genomic_DNA"/>
</dbReference>
<dbReference type="SMART" id="SM00336">
    <property type="entry name" value="BBOX"/>
    <property type="match status" value="2"/>
</dbReference>
<dbReference type="CDD" id="cd00063">
    <property type="entry name" value="FN3"/>
    <property type="match status" value="2"/>
</dbReference>
<evidence type="ECO:0000259" key="7">
    <source>
        <dbReference type="PROSITE" id="PS50853"/>
    </source>
</evidence>
<feature type="domain" description="B box-type" evidence="6">
    <location>
        <begin position="162"/>
        <end position="202"/>
    </location>
</feature>
<feature type="region of interest" description="Disordered" evidence="5">
    <location>
        <begin position="1"/>
        <end position="64"/>
    </location>
</feature>
<keyword evidence="1" id="KW-0479">Metal-binding</keyword>
<dbReference type="Gene3D" id="2.60.40.10">
    <property type="entry name" value="Immunoglobulins"/>
    <property type="match status" value="2"/>
</dbReference>
<evidence type="ECO:0000256" key="5">
    <source>
        <dbReference type="SAM" id="MobiDB-lite"/>
    </source>
</evidence>
<dbReference type="PROSITE" id="PS50119">
    <property type="entry name" value="ZF_BBOX"/>
    <property type="match status" value="1"/>
</dbReference>
<dbReference type="SUPFAM" id="SSF49265">
    <property type="entry name" value="Fibronectin type III"/>
    <property type="match status" value="1"/>
</dbReference>
<dbReference type="CDD" id="cd19769">
    <property type="entry name" value="Bbox2_TRIM16-like"/>
    <property type="match status" value="1"/>
</dbReference>
<dbReference type="Pfam" id="PF00643">
    <property type="entry name" value="zf-B_box"/>
    <property type="match status" value="1"/>
</dbReference>
<evidence type="ECO:0000313" key="8">
    <source>
        <dbReference type="EMBL" id="KAK6324576.1"/>
    </source>
</evidence>
<dbReference type="SMART" id="SM00060">
    <property type="entry name" value="FN3"/>
    <property type="match status" value="2"/>
</dbReference>